<dbReference type="WBParaSite" id="L893_g567.t2">
    <property type="protein sequence ID" value="L893_g567.t2"/>
    <property type="gene ID" value="L893_g567"/>
</dbReference>
<organism evidence="1 2">
    <name type="scientific">Steinernema glaseri</name>
    <dbReference type="NCBI Taxonomy" id="37863"/>
    <lineage>
        <taxon>Eukaryota</taxon>
        <taxon>Metazoa</taxon>
        <taxon>Ecdysozoa</taxon>
        <taxon>Nematoda</taxon>
        <taxon>Chromadorea</taxon>
        <taxon>Rhabditida</taxon>
        <taxon>Tylenchina</taxon>
        <taxon>Panagrolaimomorpha</taxon>
        <taxon>Strongyloidoidea</taxon>
        <taxon>Steinernematidae</taxon>
        <taxon>Steinernema</taxon>
    </lineage>
</organism>
<dbReference type="AlphaFoldDB" id="A0A1I8AGE3"/>
<evidence type="ECO:0000313" key="1">
    <source>
        <dbReference type="Proteomes" id="UP000095287"/>
    </source>
</evidence>
<reference evidence="2" key="1">
    <citation type="submission" date="2016-11" db="UniProtKB">
        <authorList>
            <consortium name="WormBaseParasite"/>
        </authorList>
    </citation>
    <scope>IDENTIFICATION</scope>
</reference>
<sequence>MNDTRTRHLTALRIRLPQKRKVPKFINVLGLVHGFNHRHLIYEAFNIALFKLDQRRYSEGHRSSALGFEPATFCLRDRRSTTELKRPAAVAQADSFHDTISGGALLPVQAVQKGENVTDSSSIAPSMRSWFACFGKMELLSYAIIFVGRRSKAKRTSHIRSTIKHKDNRTIWNNEQGLEQTQTFDWANYRIRVQTLRSTRSDPWCYERSTRPLVLVLRVAAEDDTQKGPQFISAVASTLKHYHFVNRLVILLKCRGLSLHQKGNSTDPATMNAEDAAAEELPTPTESKRTVFEDTPHCLFIEKNQEAGTPIPTVIYHQSLDPVCPSTLRSTFLLYAQKDSTWTSHGSRHSRVAIFSQLAMGMLIADRVE</sequence>
<dbReference type="Proteomes" id="UP000095287">
    <property type="component" value="Unplaced"/>
</dbReference>
<name>A0A1I8AGE3_9BILA</name>
<keyword evidence="1" id="KW-1185">Reference proteome</keyword>
<protein>
    <submittedName>
        <fullName evidence="2">Abhydrolase_3 domain-containing protein</fullName>
    </submittedName>
</protein>
<proteinExistence type="predicted"/>
<evidence type="ECO:0000313" key="2">
    <source>
        <dbReference type="WBParaSite" id="L893_g567.t2"/>
    </source>
</evidence>
<accession>A0A1I8AGE3</accession>